<evidence type="ECO:0000256" key="6">
    <source>
        <dbReference type="ARBA" id="ARBA00022692"/>
    </source>
</evidence>
<dbReference type="CDD" id="cd10422">
    <property type="entry name" value="RNase_Ire1"/>
    <property type="match status" value="1"/>
</dbReference>
<dbReference type="SUPFAM" id="SSF50998">
    <property type="entry name" value="Quinoprotein alcohol dehydrogenase-like"/>
    <property type="match status" value="1"/>
</dbReference>
<dbReference type="Pfam" id="PF06479">
    <property type="entry name" value="Ribonuc_2-5A"/>
    <property type="match status" value="1"/>
</dbReference>
<keyword evidence="15" id="KW-0472">Membrane</keyword>
<comment type="subcellular location">
    <subcellularLocation>
        <location evidence="2">Membrane</location>
        <topology evidence="2">Single-pass type I membrane protein</topology>
    </subcellularLocation>
</comment>
<dbReference type="KEGG" id="slb:AWJ20_3345"/>
<feature type="region of interest" description="Disordered" evidence="19">
    <location>
        <begin position="779"/>
        <end position="902"/>
    </location>
</feature>
<dbReference type="GO" id="GO:0046872">
    <property type="term" value="F:metal ion binding"/>
    <property type="evidence" value="ECO:0007669"/>
    <property type="project" value="UniProtKB-KW"/>
</dbReference>
<dbReference type="GO" id="GO:0004674">
    <property type="term" value="F:protein serine/threonine kinase activity"/>
    <property type="evidence" value="ECO:0007669"/>
    <property type="project" value="UniProtKB-KW"/>
</dbReference>
<dbReference type="EMBL" id="CP014503">
    <property type="protein sequence ID" value="ANB15706.1"/>
    <property type="molecule type" value="Genomic_DNA"/>
</dbReference>
<proteinExistence type="predicted"/>
<dbReference type="GO" id="GO:0004521">
    <property type="term" value="F:RNA endonuclease activity"/>
    <property type="evidence" value="ECO:0007669"/>
    <property type="project" value="InterPro"/>
</dbReference>
<feature type="compositionally biased region" description="Polar residues" evidence="19">
    <location>
        <begin position="866"/>
        <end position="884"/>
    </location>
</feature>
<dbReference type="SMART" id="SM00220">
    <property type="entry name" value="S_TKc"/>
    <property type="match status" value="1"/>
</dbReference>
<dbReference type="EC" id="2.7.11.1" evidence="3"/>
<keyword evidence="13" id="KW-0460">Magnesium</keyword>
<dbReference type="GO" id="GO:0006397">
    <property type="term" value="P:mRNA processing"/>
    <property type="evidence" value="ECO:0007669"/>
    <property type="project" value="InterPro"/>
</dbReference>
<dbReference type="CDD" id="cd13982">
    <property type="entry name" value="STKc_IRE1"/>
    <property type="match status" value="1"/>
</dbReference>
<evidence type="ECO:0000256" key="15">
    <source>
        <dbReference type="ARBA" id="ARBA00023136"/>
    </source>
</evidence>
<feature type="compositionally biased region" description="Acidic residues" evidence="19">
    <location>
        <begin position="838"/>
        <end position="848"/>
    </location>
</feature>
<comment type="catalytic activity">
    <reaction evidence="17">
        <text>L-threonyl-[protein] + ATP = O-phospho-L-threonyl-[protein] + ADP + H(+)</text>
        <dbReference type="Rhea" id="RHEA:46608"/>
        <dbReference type="Rhea" id="RHEA-COMP:11060"/>
        <dbReference type="Rhea" id="RHEA-COMP:11605"/>
        <dbReference type="ChEBI" id="CHEBI:15378"/>
        <dbReference type="ChEBI" id="CHEBI:30013"/>
        <dbReference type="ChEBI" id="CHEBI:30616"/>
        <dbReference type="ChEBI" id="CHEBI:61977"/>
        <dbReference type="ChEBI" id="CHEBI:456216"/>
        <dbReference type="EC" id="2.7.11.1"/>
    </reaction>
    <physiologicalReaction direction="left-to-right" evidence="17">
        <dbReference type="Rhea" id="RHEA:46609"/>
    </physiologicalReaction>
</comment>
<dbReference type="Proteomes" id="UP000189580">
    <property type="component" value="Chromosome b"/>
</dbReference>
<keyword evidence="8" id="KW-0732">Signal</keyword>
<dbReference type="InterPro" id="IPR010513">
    <property type="entry name" value="KEN_dom"/>
</dbReference>
<keyword evidence="12" id="KW-0067">ATP-binding</keyword>
<dbReference type="InterPro" id="IPR038357">
    <property type="entry name" value="KEN_sf"/>
</dbReference>
<dbReference type="RefSeq" id="XP_018738183.1">
    <property type="nucleotide sequence ID" value="XM_018880356.1"/>
</dbReference>
<evidence type="ECO:0000256" key="19">
    <source>
        <dbReference type="SAM" id="MobiDB-lite"/>
    </source>
</evidence>
<evidence type="ECO:0000256" key="14">
    <source>
        <dbReference type="ARBA" id="ARBA00022989"/>
    </source>
</evidence>
<evidence type="ECO:0000313" key="23">
    <source>
        <dbReference type="Proteomes" id="UP000189580"/>
    </source>
</evidence>
<dbReference type="FunFam" id="3.30.200.20:FF:000077">
    <property type="entry name" value="Putative Serine/threonine-protein kinase/endoribonuclease IRE1"/>
    <property type="match status" value="1"/>
</dbReference>
<feature type="domain" description="Protein kinase" evidence="20">
    <location>
        <begin position="918"/>
        <end position="1214"/>
    </location>
</feature>
<keyword evidence="14" id="KW-1133">Transmembrane helix</keyword>
<evidence type="ECO:0000256" key="4">
    <source>
        <dbReference type="ARBA" id="ARBA00022527"/>
    </source>
</evidence>
<keyword evidence="5" id="KW-0808">Transferase</keyword>
<dbReference type="GO" id="GO:0051082">
    <property type="term" value="F:unfolded protein binding"/>
    <property type="evidence" value="ECO:0007669"/>
    <property type="project" value="TreeGrafter"/>
</dbReference>
<dbReference type="PROSITE" id="PS51392">
    <property type="entry name" value="KEN"/>
    <property type="match status" value="1"/>
</dbReference>
<dbReference type="Gene3D" id="3.30.200.20">
    <property type="entry name" value="Phosphorylase Kinase, domain 1"/>
    <property type="match status" value="1"/>
</dbReference>
<feature type="region of interest" description="Disordered" evidence="19">
    <location>
        <begin position="666"/>
        <end position="690"/>
    </location>
</feature>
<dbReference type="Pfam" id="PF00069">
    <property type="entry name" value="Pkinase"/>
    <property type="match status" value="1"/>
</dbReference>
<keyword evidence="16" id="KW-0325">Glycoprotein</keyword>
<evidence type="ECO:0000256" key="11">
    <source>
        <dbReference type="ARBA" id="ARBA00022801"/>
    </source>
</evidence>
<evidence type="ECO:0000256" key="13">
    <source>
        <dbReference type="ARBA" id="ARBA00022842"/>
    </source>
</evidence>
<dbReference type="InterPro" id="IPR011047">
    <property type="entry name" value="Quinoprotein_ADH-like_sf"/>
</dbReference>
<evidence type="ECO:0000256" key="1">
    <source>
        <dbReference type="ARBA" id="ARBA00001946"/>
    </source>
</evidence>
<dbReference type="SUPFAM" id="SSF56112">
    <property type="entry name" value="Protein kinase-like (PK-like)"/>
    <property type="match status" value="1"/>
</dbReference>
<protein>
    <recommendedName>
        <fullName evidence="3">non-specific serine/threonine protein kinase</fullName>
        <ecNumber evidence="3">2.7.11.1</ecNumber>
    </recommendedName>
</protein>
<dbReference type="SMART" id="SM00564">
    <property type="entry name" value="PQQ"/>
    <property type="match status" value="2"/>
</dbReference>
<gene>
    <name evidence="22" type="primary">IRE1</name>
    <name evidence="22" type="ORF">AWJ20_3345</name>
</gene>
<sequence>MKKRITKVNALLQRTFITALIGWICLLGFVQASWNIGSESASKYGYGYGYGYEPDTISGSNALVADGGNSGSTGEERADALQVRRSLSKWELTDILLISTIDGSLHARDRKTGHELWSIPGSGPLVKVSTSDSTLIDEDKDITWIVEPLGDGTLYYFLPSTGLQRLSVNIKTLVLKSPFAIEGDDKIYTGSRQTVLYSINAKSGEILKVYGSNGKENGGLGRAVCRPKSNGLDYENNTPNDDTLLFDDESDYYLPPLSDDEGNGVFMIGRTDYHLEIHGKNETIWNVTYSMWGPNNMDGDLVSQHVRSPDDLYITPLHDNSMLALSTDGRSKPAIWVRPVPSVVVSIFDILKPTQGDGNEPLVLLPQPQFPFNIGDDDKQNWSSYQTQEEDEEIDEDLEVIGTYVEKTNDGGWFALSGKAFPYLVDTAPIAEWCLQNRQYEKSDRPYSKDSLVGVHPIQGPLVHRESTSRNVASIAPQLLPPEPPLLDQGSSSLPIAAVERNRNRNEVAKYYPNQGIFGGTQQQSPRQVDQSPPIYMPPPPPTILPVPYSSSGWNFITRLVENVLSVLIIVVIVVVAARLGWLPQIVDLLESAVLILTRKNTALESIDDSIANEKSPLTVSLENNIDMINSEKDHGVVTKASDEPANPVSREIELQKQDPEYLDTKHDNNNIPNSAVITSSSSVGSEELPKTSGLGALNGIAGNTDEESATLLSPRLDGSLKDVTSPGEVPSEVVVAELKEVTTNEGTQVTDIDMMSEAEDVLNSVDVGIKNIREQCVAQTDKGDDVPSSESSPVKKPRKRGSRGGRKNAAREALRQAARKRDEELLAQQTREREIIQEEGENVEPNDSEVGGVPPAQLPPPELSSKATNSLDNESSNTGSGAISNVKLPESPATPGLILPNSTLSSEASGLQASPLTVSKDIIGYGSQGTVVYRGFFENREVAVKRMLLNFYDLASQEVALLQESDDHPNVIRYYCKYQSDQFLYIALELCPGNLEDVIEKPYKFEELVDRMNPIQVLYQIASGLKHLHSLKIVHRDIKPQNILVAPPKWVHSKVMNGKQPYGPVRMLISDFGLCKKLEGDQSSFWPTTTQAAGTAGWTAPEISMGGRYPGNISTTSSTDLVTNISNQRRLTRAVDIFSLGCVFYYILSNGQHPFGINSKRESNIEDNNYSLTEFDDPYVPNNVEAKDLISRMISFNPNDRPDASSVLLHPLFWSQQKRLDFLLKISDRFEADAREEYSELLSILERDAFEVVGHDWHTNFDRAFLENLRQYRRYRGERIIDLLRAMRNKCHHFNDLPLHLQTSIGPIPDSFLSYFTKKFPYLLMKVYYFAKEHLADEFAFRSFFYEEKNEMS</sequence>
<feature type="compositionally biased region" description="Low complexity" evidence="19">
    <location>
        <begin position="675"/>
        <end position="686"/>
    </location>
</feature>
<keyword evidence="9" id="KW-0547">Nucleotide-binding</keyword>
<dbReference type="GO" id="GO:0005524">
    <property type="term" value="F:ATP binding"/>
    <property type="evidence" value="ECO:0007669"/>
    <property type="project" value="UniProtKB-KW"/>
</dbReference>
<dbReference type="InterPro" id="IPR011009">
    <property type="entry name" value="Kinase-like_dom_sf"/>
</dbReference>
<evidence type="ECO:0000259" key="21">
    <source>
        <dbReference type="PROSITE" id="PS51392"/>
    </source>
</evidence>
<dbReference type="PANTHER" id="PTHR13954">
    <property type="entry name" value="IRE1-RELATED"/>
    <property type="match status" value="1"/>
</dbReference>
<dbReference type="InterPro" id="IPR000719">
    <property type="entry name" value="Prot_kinase_dom"/>
</dbReference>
<evidence type="ECO:0000313" key="22">
    <source>
        <dbReference type="EMBL" id="ANB15706.1"/>
    </source>
</evidence>
<dbReference type="InterPro" id="IPR008271">
    <property type="entry name" value="Ser/Thr_kinase_AS"/>
</dbReference>
<dbReference type="GO" id="GO:1990604">
    <property type="term" value="C:IRE1-TRAF2-ASK1 complex"/>
    <property type="evidence" value="ECO:0007669"/>
    <property type="project" value="TreeGrafter"/>
</dbReference>
<evidence type="ECO:0000256" key="7">
    <source>
        <dbReference type="ARBA" id="ARBA00022723"/>
    </source>
</evidence>
<feature type="domain" description="KEN" evidence="21">
    <location>
        <begin position="1217"/>
        <end position="1348"/>
    </location>
</feature>
<dbReference type="Gene3D" id="1.20.1440.180">
    <property type="entry name" value="KEN domain"/>
    <property type="match status" value="1"/>
</dbReference>
<name>A0A167FU59_9ASCO</name>
<dbReference type="GO" id="GO:0016787">
    <property type="term" value="F:hydrolase activity"/>
    <property type="evidence" value="ECO:0007669"/>
    <property type="project" value="UniProtKB-KW"/>
</dbReference>
<dbReference type="GO" id="GO:0036498">
    <property type="term" value="P:IRE1-mediated unfolded protein response"/>
    <property type="evidence" value="ECO:0007669"/>
    <property type="project" value="UniProtKB-ARBA"/>
</dbReference>
<dbReference type="PROSITE" id="PS00108">
    <property type="entry name" value="PROTEIN_KINASE_ST"/>
    <property type="match status" value="1"/>
</dbReference>
<keyword evidence="7" id="KW-0479">Metal-binding</keyword>
<evidence type="ECO:0000256" key="3">
    <source>
        <dbReference type="ARBA" id="ARBA00012513"/>
    </source>
</evidence>
<evidence type="ECO:0000256" key="17">
    <source>
        <dbReference type="ARBA" id="ARBA00048659"/>
    </source>
</evidence>
<dbReference type="Gene3D" id="2.130.10.10">
    <property type="entry name" value="YVTN repeat-like/Quinoprotein amine dehydrogenase"/>
    <property type="match status" value="1"/>
</dbReference>
<dbReference type="GeneID" id="30035357"/>
<comment type="catalytic activity">
    <reaction evidence="18">
        <text>L-seryl-[protein] + ATP = O-phospho-L-seryl-[protein] + ADP + H(+)</text>
        <dbReference type="Rhea" id="RHEA:17989"/>
        <dbReference type="Rhea" id="RHEA-COMP:9863"/>
        <dbReference type="Rhea" id="RHEA-COMP:11604"/>
        <dbReference type="ChEBI" id="CHEBI:15378"/>
        <dbReference type="ChEBI" id="CHEBI:29999"/>
        <dbReference type="ChEBI" id="CHEBI:30616"/>
        <dbReference type="ChEBI" id="CHEBI:83421"/>
        <dbReference type="ChEBI" id="CHEBI:456216"/>
        <dbReference type="EC" id="2.7.11.1"/>
    </reaction>
    <physiologicalReaction direction="left-to-right" evidence="18">
        <dbReference type="Rhea" id="RHEA:17990"/>
    </physiologicalReaction>
</comment>
<dbReference type="PANTHER" id="PTHR13954:SF6">
    <property type="entry name" value="NON-SPECIFIC SERINE_THREONINE PROTEIN KINASE"/>
    <property type="match status" value="1"/>
</dbReference>
<keyword evidence="6" id="KW-0812">Transmembrane</keyword>
<dbReference type="InterPro" id="IPR015943">
    <property type="entry name" value="WD40/YVTN_repeat-like_dom_sf"/>
</dbReference>
<keyword evidence="23" id="KW-1185">Reference proteome</keyword>
<evidence type="ECO:0000256" key="5">
    <source>
        <dbReference type="ARBA" id="ARBA00022679"/>
    </source>
</evidence>
<evidence type="ECO:0000256" key="18">
    <source>
        <dbReference type="ARBA" id="ARBA00048977"/>
    </source>
</evidence>
<dbReference type="SMART" id="SM00580">
    <property type="entry name" value="PUG"/>
    <property type="match status" value="1"/>
</dbReference>
<evidence type="ECO:0000256" key="8">
    <source>
        <dbReference type="ARBA" id="ARBA00022729"/>
    </source>
</evidence>
<keyword evidence="11" id="KW-0378">Hydrolase</keyword>
<keyword evidence="10 22" id="KW-0418">Kinase</keyword>
<evidence type="ECO:0000256" key="10">
    <source>
        <dbReference type="ARBA" id="ARBA00022777"/>
    </source>
</evidence>
<dbReference type="InterPro" id="IPR045133">
    <property type="entry name" value="IRE1/2-like"/>
</dbReference>
<comment type="cofactor">
    <cofactor evidence="1">
        <name>Mg(2+)</name>
        <dbReference type="ChEBI" id="CHEBI:18420"/>
    </cofactor>
</comment>
<accession>A0A167FU59</accession>
<dbReference type="InterPro" id="IPR018391">
    <property type="entry name" value="PQQ_b-propeller_rpt"/>
</dbReference>
<feature type="compositionally biased region" description="Basic residues" evidence="19">
    <location>
        <begin position="796"/>
        <end position="809"/>
    </location>
</feature>
<dbReference type="OrthoDB" id="63989at2759"/>
<dbReference type="PROSITE" id="PS50011">
    <property type="entry name" value="PROTEIN_KINASE_DOM"/>
    <property type="match status" value="1"/>
</dbReference>
<dbReference type="FunFam" id="1.10.510.10:FF:000572">
    <property type="entry name" value="Serine/threonine-protein kinase/endoribonuclease IRE1"/>
    <property type="match status" value="1"/>
</dbReference>
<feature type="compositionally biased region" description="Basic and acidic residues" evidence="19">
    <location>
        <begin position="810"/>
        <end position="837"/>
    </location>
</feature>
<evidence type="ECO:0000256" key="2">
    <source>
        <dbReference type="ARBA" id="ARBA00004479"/>
    </source>
</evidence>
<evidence type="ECO:0000256" key="12">
    <source>
        <dbReference type="ARBA" id="ARBA00022840"/>
    </source>
</evidence>
<evidence type="ECO:0000256" key="9">
    <source>
        <dbReference type="ARBA" id="ARBA00022741"/>
    </source>
</evidence>
<keyword evidence="4" id="KW-0723">Serine/threonine-protein kinase</keyword>
<organism evidence="22 23">
    <name type="scientific">Sugiyamaella lignohabitans</name>
    <dbReference type="NCBI Taxonomy" id="796027"/>
    <lineage>
        <taxon>Eukaryota</taxon>
        <taxon>Fungi</taxon>
        <taxon>Dikarya</taxon>
        <taxon>Ascomycota</taxon>
        <taxon>Saccharomycotina</taxon>
        <taxon>Dipodascomycetes</taxon>
        <taxon>Dipodascales</taxon>
        <taxon>Trichomonascaceae</taxon>
        <taxon>Sugiyamaella</taxon>
    </lineage>
</organism>
<evidence type="ECO:0000259" key="20">
    <source>
        <dbReference type="PROSITE" id="PS50011"/>
    </source>
</evidence>
<evidence type="ECO:0000256" key="16">
    <source>
        <dbReference type="ARBA" id="ARBA00023180"/>
    </source>
</evidence>
<reference evidence="22 23" key="1">
    <citation type="submission" date="2016-02" db="EMBL/GenBank/DDBJ databases">
        <title>Complete genome sequence and transcriptome regulation of the pentose utilising yeast Sugiyamaella lignohabitans.</title>
        <authorList>
            <person name="Bellasio M."/>
            <person name="Peymann A."/>
            <person name="Valli M."/>
            <person name="Sipitzky M."/>
            <person name="Graf A."/>
            <person name="Sauer M."/>
            <person name="Marx H."/>
            <person name="Mattanovich D."/>
        </authorList>
    </citation>
    <scope>NUCLEOTIDE SEQUENCE [LARGE SCALE GENOMIC DNA]</scope>
    <source>
        <strain evidence="22 23">CBS 10342</strain>
    </source>
</reference>
<dbReference type="Gene3D" id="1.10.510.10">
    <property type="entry name" value="Transferase(Phosphotransferase) domain 1"/>
    <property type="match status" value="1"/>
</dbReference>
<dbReference type="GO" id="GO:0070059">
    <property type="term" value="P:intrinsic apoptotic signaling pathway in response to endoplasmic reticulum stress"/>
    <property type="evidence" value="ECO:0007669"/>
    <property type="project" value="TreeGrafter"/>
</dbReference>